<accession>A0ABW7SWV3</accession>
<feature type="domain" description="Transposase IS701-like DDE" evidence="1">
    <location>
        <begin position="20"/>
        <end position="288"/>
    </location>
</feature>
<dbReference type="PANTHER" id="PTHR33627:SF1">
    <property type="entry name" value="TRANSPOSASE"/>
    <property type="match status" value="1"/>
</dbReference>
<evidence type="ECO:0000313" key="2">
    <source>
        <dbReference type="EMBL" id="MFI0796493.1"/>
    </source>
</evidence>
<dbReference type="SUPFAM" id="SSF53098">
    <property type="entry name" value="Ribonuclease H-like"/>
    <property type="match status" value="1"/>
</dbReference>
<dbReference type="Proteomes" id="UP001611075">
    <property type="component" value="Unassembled WGS sequence"/>
</dbReference>
<dbReference type="InterPro" id="IPR038721">
    <property type="entry name" value="IS701-like_DDE_dom"/>
</dbReference>
<dbReference type="EMBL" id="JBIRPU010000029">
    <property type="protein sequence ID" value="MFI0796493.1"/>
    <property type="molecule type" value="Genomic_DNA"/>
</dbReference>
<dbReference type="InterPro" id="IPR012337">
    <property type="entry name" value="RNaseH-like_sf"/>
</dbReference>
<dbReference type="InterPro" id="IPR039365">
    <property type="entry name" value="IS701-like"/>
</dbReference>
<dbReference type="NCBIfam" id="NF033540">
    <property type="entry name" value="transpos_IS701"/>
    <property type="match status" value="1"/>
</dbReference>
<comment type="caution">
    <text evidence="2">The sequence shown here is derived from an EMBL/GenBank/DDBJ whole genome shotgun (WGS) entry which is preliminary data.</text>
</comment>
<reference evidence="2 3" key="1">
    <citation type="submission" date="2024-10" db="EMBL/GenBank/DDBJ databases">
        <title>The Natural Products Discovery Center: Release of the First 8490 Sequenced Strains for Exploring Actinobacteria Biosynthetic Diversity.</title>
        <authorList>
            <person name="Kalkreuter E."/>
            <person name="Kautsar S.A."/>
            <person name="Yang D."/>
            <person name="Bader C.D."/>
            <person name="Teijaro C.N."/>
            <person name="Fluegel L."/>
            <person name="Davis C.M."/>
            <person name="Simpson J.R."/>
            <person name="Lauterbach L."/>
            <person name="Steele A.D."/>
            <person name="Gui C."/>
            <person name="Meng S."/>
            <person name="Li G."/>
            <person name="Viehrig K."/>
            <person name="Ye F."/>
            <person name="Su P."/>
            <person name="Kiefer A.F."/>
            <person name="Nichols A."/>
            <person name="Cepeda A.J."/>
            <person name="Yan W."/>
            <person name="Fan B."/>
            <person name="Jiang Y."/>
            <person name="Adhikari A."/>
            <person name="Zheng C.-J."/>
            <person name="Schuster L."/>
            <person name="Cowan T.M."/>
            <person name="Smanski M.J."/>
            <person name="Chevrette M.G."/>
            <person name="De Carvalho L.P.S."/>
            <person name="Shen B."/>
        </authorList>
    </citation>
    <scope>NUCLEOTIDE SEQUENCE [LARGE SCALE GENOMIC DNA]</scope>
    <source>
        <strain evidence="2 3">NPDC021253</strain>
    </source>
</reference>
<dbReference type="RefSeq" id="WP_396684670.1">
    <property type="nucleotide sequence ID" value="NZ_JBIRPU010000029.1"/>
</dbReference>
<dbReference type="Pfam" id="PF13546">
    <property type="entry name" value="DDE_5"/>
    <property type="match status" value="1"/>
</dbReference>
<keyword evidence="3" id="KW-1185">Reference proteome</keyword>
<gene>
    <name evidence="2" type="ORF">ACH4OY_27970</name>
</gene>
<name>A0ABW7SWV3_9ACTN</name>
<organism evidence="2 3">
    <name type="scientific">Micromonospora rubida</name>
    <dbReference type="NCBI Taxonomy" id="2697657"/>
    <lineage>
        <taxon>Bacteria</taxon>
        <taxon>Bacillati</taxon>
        <taxon>Actinomycetota</taxon>
        <taxon>Actinomycetes</taxon>
        <taxon>Micromonosporales</taxon>
        <taxon>Micromonosporaceae</taxon>
        <taxon>Micromonospora</taxon>
    </lineage>
</organism>
<evidence type="ECO:0000259" key="1">
    <source>
        <dbReference type="Pfam" id="PF13546"/>
    </source>
</evidence>
<proteinExistence type="predicted"/>
<sequence>MDGEVQGLHDDLSEFTADVFGSLTRVGWQQRAGQYLRGLMLDGRRKSIQPMAARLPGVHVQALNHFATNSPWDSVPVRRRLAARMDEVVTPAAWALDDTGWLKCGKASPGVARQYTGTAGKVTNCQVGVSLNLVTDTASCPVDWRLFLPESWDPDSSAATADVRLRRGKAGIPDDVRHREKWRLGLDMIDEVIGWGLVPPLIVADAGYGDSAEFRQGLAERGLSYVVQVATTISVYPREAMRTAPPYGGVGQPPKQRYRAPATSVKGFVVAAGRTMARTVTWREGSRTRAGAPVKMRSRFVFHRVRPAGRVLLAAHRGHDLPEAWLIAEWPPEHAEPAKYWLSNLPATTPKRTLIRWAKLRWRIEHDYRELKTGLGLDHFEGRTWQGWHHHVTLVSAAHAFCTLQRLHHPKAAAPA</sequence>
<evidence type="ECO:0000313" key="3">
    <source>
        <dbReference type="Proteomes" id="UP001611075"/>
    </source>
</evidence>
<protein>
    <submittedName>
        <fullName evidence="2">IS701 family transposase</fullName>
    </submittedName>
</protein>
<dbReference type="PANTHER" id="PTHR33627">
    <property type="entry name" value="TRANSPOSASE"/>
    <property type="match status" value="1"/>
</dbReference>